<feature type="region of interest" description="Disordered" evidence="4">
    <location>
        <begin position="25"/>
        <end position="74"/>
    </location>
</feature>
<dbReference type="AlphaFoldDB" id="A0AAV9V9Z9"/>
<name>A0AAV9V9Z9_9PEZI</name>
<dbReference type="PANTHER" id="PTHR10502">
    <property type="entry name" value="ANNEXIN"/>
    <property type="match status" value="1"/>
</dbReference>
<dbReference type="InterPro" id="IPR018502">
    <property type="entry name" value="Annexin_repeat"/>
</dbReference>
<dbReference type="GO" id="GO:0005509">
    <property type="term" value="F:calcium ion binding"/>
    <property type="evidence" value="ECO:0007669"/>
    <property type="project" value="InterPro"/>
</dbReference>
<dbReference type="GO" id="GO:0005737">
    <property type="term" value="C:cytoplasm"/>
    <property type="evidence" value="ECO:0007669"/>
    <property type="project" value="TreeGrafter"/>
</dbReference>
<dbReference type="SMART" id="SM00335">
    <property type="entry name" value="ANX"/>
    <property type="match status" value="3"/>
</dbReference>
<organism evidence="5 6">
    <name type="scientific">Orbilia brochopaga</name>
    <dbReference type="NCBI Taxonomy" id="3140254"/>
    <lineage>
        <taxon>Eukaryota</taxon>
        <taxon>Fungi</taxon>
        <taxon>Dikarya</taxon>
        <taxon>Ascomycota</taxon>
        <taxon>Pezizomycotina</taxon>
        <taxon>Orbiliomycetes</taxon>
        <taxon>Orbiliales</taxon>
        <taxon>Orbiliaceae</taxon>
        <taxon>Orbilia</taxon>
    </lineage>
</organism>
<feature type="region of interest" description="Disordered" evidence="4">
    <location>
        <begin position="89"/>
        <end position="198"/>
    </location>
</feature>
<keyword evidence="2" id="KW-0677">Repeat</keyword>
<dbReference type="InterPro" id="IPR037104">
    <property type="entry name" value="Annexin_sf"/>
</dbReference>
<dbReference type="Gene3D" id="1.10.220.10">
    <property type="entry name" value="Annexin"/>
    <property type="match status" value="4"/>
</dbReference>
<dbReference type="EMBL" id="JAVHNQ010000001">
    <property type="protein sequence ID" value="KAK6358845.1"/>
    <property type="molecule type" value="Genomic_DNA"/>
</dbReference>
<dbReference type="GO" id="GO:0005544">
    <property type="term" value="F:calcium-dependent phospholipid binding"/>
    <property type="evidence" value="ECO:0007669"/>
    <property type="project" value="InterPro"/>
</dbReference>
<dbReference type="GO" id="GO:0001786">
    <property type="term" value="F:phosphatidylserine binding"/>
    <property type="evidence" value="ECO:0007669"/>
    <property type="project" value="TreeGrafter"/>
</dbReference>
<dbReference type="GO" id="GO:0005886">
    <property type="term" value="C:plasma membrane"/>
    <property type="evidence" value="ECO:0007669"/>
    <property type="project" value="TreeGrafter"/>
</dbReference>
<feature type="region of interest" description="Disordered" evidence="4">
    <location>
        <begin position="374"/>
        <end position="393"/>
    </location>
</feature>
<keyword evidence="3" id="KW-0041">Annexin</keyword>
<dbReference type="SUPFAM" id="SSF47874">
    <property type="entry name" value="Annexin"/>
    <property type="match status" value="1"/>
</dbReference>
<evidence type="ECO:0008006" key="7">
    <source>
        <dbReference type="Google" id="ProtNLM"/>
    </source>
</evidence>
<keyword evidence="6" id="KW-1185">Reference proteome</keyword>
<feature type="compositionally biased region" description="Polar residues" evidence="4">
    <location>
        <begin position="50"/>
        <end position="62"/>
    </location>
</feature>
<dbReference type="GO" id="GO:0005634">
    <property type="term" value="C:nucleus"/>
    <property type="evidence" value="ECO:0007669"/>
    <property type="project" value="TreeGrafter"/>
</dbReference>
<proteinExistence type="inferred from homology"/>
<evidence type="ECO:0000256" key="3">
    <source>
        <dbReference type="ARBA" id="ARBA00023216"/>
    </source>
</evidence>
<dbReference type="Proteomes" id="UP001375240">
    <property type="component" value="Unassembled WGS sequence"/>
</dbReference>
<evidence type="ECO:0000313" key="6">
    <source>
        <dbReference type="Proteomes" id="UP001375240"/>
    </source>
</evidence>
<dbReference type="PROSITE" id="PS51897">
    <property type="entry name" value="ANNEXIN_2"/>
    <property type="match status" value="2"/>
</dbReference>
<feature type="compositionally biased region" description="Pro residues" evidence="4">
    <location>
        <begin position="119"/>
        <end position="136"/>
    </location>
</feature>
<evidence type="ECO:0000313" key="5">
    <source>
        <dbReference type="EMBL" id="KAK6358845.1"/>
    </source>
</evidence>
<gene>
    <name evidence="5" type="ORF">TWF696_000025</name>
</gene>
<dbReference type="Pfam" id="PF00191">
    <property type="entry name" value="Annexin"/>
    <property type="match status" value="3"/>
</dbReference>
<evidence type="ECO:0000256" key="2">
    <source>
        <dbReference type="ARBA" id="ARBA00022737"/>
    </source>
</evidence>
<evidence type="ECO:0000256" key="4">
    <source>
        <dbReference type="SAM" id="MobiDB-lite"/>
    </source>
</evidence>
<accession>A0AAV9V9Z9</accession>
<evidence type="ECO:0000256" key="1">
    <source>
        <dbReference type="ARBA" id="ARBA00007831"/>
    </source>
</evidence>
<protein>
    <recommendedName>
        <fullName evidence="7">Annexin</fullName>
    </recommendedName>
</protein>
<sequence>MASYYQYYGSGTSYGTPSYDTSYDPNHAPIYGQPHPPPPGTVASPWDPNINAQHPPTGTYLDTQHPAAYPDPNHHHAWQATVQIAIASPPVPPRQDLSHHVATAPNTPTTLPYWNHGAPNPPVQQPSLPLPPPPYDPAQRPVSWPSVHAPIPHQNHAPYLQPGTATTLHPPAHGQHSHAHASPAPHHGHHHSFSGPLSLPFAPGAGLPGFPSAPTPQVTDLAMEDALKIRDAFGVGGFHHPPVINIITNRSPVHLQDILLCYQNLTDHDLLATLKDMSRASLLNNLASDSTNNKHFNTAATAIFLGPVKSEGFWVVKAVKGSGTNDALLTEAIFGRSNAELNAMATYVRSCYGKTLHDYVRSDLSLGTKALFDMGMQPHPSKDPPDAKQQFQHRQQQQQLVLLDVRRIISATPSFNIFAKDSAVVCEILTQRTPAQVAAIAAEYGRETGKNLRDLIGRAIHGHMKDALLYIVDGAVDKVGRDARLLEDAMAGPGTKHLLLMSRLIRVHWDKQHLAEVKLRYGQLYKQELVHRLQKEIRGGYRDLMVAIAESDVSPWRR</sequence>
<reference evidence="5 6" key="1">
    <citation type="submission" date="2019-10" db="EMBL/GenBank/DDBJ databases">
        <authorList>
            <person name="Palmer J.M."/>
        </authorList>
    </citation>
    <scope>NUCLEOTIDE SEQUENCE [LARGE SCALE GENOMIC DNA]</scope>
    <source>
        <strain evidence="5 6">TWF696</strain>
    </source>
</reference>
<feature type="compositionally biased region" description="Low complexity" evidence="4">
    <location>
        <begin position="169"/>
        <end position="185"/>
    </location>
</feature>
<dbReference type="GO" id="GO:0012506">
    <property type="term" value="C:vesicle membrane"/>
    <property type="evidence" value="ECO:0007669"/>
    <property type="project" value="TreeGrafter"/>
</dbReference>
<comment type="caution">
    <text evidence="5">The sequence shown here is derived from an EMBL/GenBank/DDBJ whole genome shotgun (WGS) entry which is preliminary data.</text>
</comment>
<comment type="similarity">
    <text evidence="1">Belongs to the annexin family.</text>
</comment>
<dbReference type="PANTHER" id="PTHR10502:SF102">
    <property type="entry name" value="ANNEXIN B11"/>
    <property type="match status" value="1"/>
</dbReference>